<evidence type="ECO:0000313" key="1">
    <source>
        <dbReference type="EMBL" id="GBP20244.1"/>
    </source>
</evidence>
<reference evidence="1 2" key="1">
    <citation type="journal article" date="2019" name="Commun. Biol.">
        <title>The bagworm genome reveals a unique fibroin gene that provides high tensile strength.</title>
        <authorList>
            <person name="Kono N."/>
            <person name="Nakamura H."/>
            <person name="Ohtoshi R."/>
            <person name="Tomita M."/>
            <person name="Numata K."/>
            <person name="Arakawa K."/>
        </authorList>
    </citation>
    <scope>NUCLEOTIDE SEQUENCE [LARGE SCALE GENOMIC DNA]</scope>
</reference>
<sequence>MRHTYNSNVSIEPKLLEADFGMACESGEKRASRVTRPRQTRASRATACVLSSSAGVTRAKDNKKAKCEPGSRAEDSVPAPNISMILNFLYSIRNT</sequence>
<organism evidence="1 2">
    <name type="scientific">Eumeta variegata</name>
    <name type="common">Bagworm moth</name>
    <name type="synonym">Eumeta japonica</name>
    <dbReference type="NCBI Taxonomy" id="151549"/>
    <lineage>
        <taxon>Eukaryota</taxon>
        <taxon>Metazoa</taxon>
        <taxon>Ecdysozoa</taxon>
        <taxon>Arthropoda</taxon>
        <taxon>Hexapoda</taxon>
        <taxon>Insecta</taxon>
        <taxon>Pterygota</taxon>
        <taxon>Neoptera</taxon>
        <taxon>Endopterygota</taxon>
        <taxon>Lepidoptera</taxon>
        <taxon>Glossata</taxon>
        <taxon>Ditrysia</taxon>
        <taxon>Tineoidea</taxon>
        <taxon>Psychidae</taxon>
        <taxon>Oiketicinae</taxon>
        <taxon>Eumeta</taxon>
    </lineage>
</organism>
<name>A0A4C1U2F9_EUMVA</name>
<dbReference type="Proteomes" id="UP000299102">
    <property type="component" value="Unassembled WGS sequence"/>
</dbReference>
<accession>A0A4C1U2F9</accession>
<dbReference type="AlphaFoldDB" id="A0A4C1U2F9"/>
<dbReference type="EMBL" id="BGZK01000116">
    <property type="protein sequence ID" value="GBP20244.1"/>
    <property type="molecule type" value="Genomic_DNA"/>
</dbReference>
<protein>
    <submittedName>
        <fullName evidence="1">Uncharacterized protein</fullName>
    </submittedName>
</protein>
<proteinExistence type="predicted"/>
<keyword evidence="2" id="KW-1185">Reference proteome</keyword>
<evidence type="ECO:0000313" key="2">
    <source>
        <dbReference type="Proteomes" id="UP000299102"/>
    </source>
</evidence>
<comment type="caution">
    <text evidence="1">The sequence shown here is derived from an EMBL/GenBank/DDBJ whole genome shotgun (WGS) entry which is preliminary data.</text>
</comment>
<gene>
    <name evidence="1" type="ORF">EVAR_82117_1</name>
</gene>